<dbReference type="GO" id="GO:0007229">
    <property type="term" value="P:integrin-mediated signaling pathway"/>
    <property type="evidence" value="ECO:0007669"/>
    <property type="project" value="TreeGrafter"/>
</dbReference>
<dbReference type="Gene3D" id="2.130.10.130">
    <property type="entry name" value="Integrin alpha, N-terminal"/>
    <property type="match status" value="1"/>
</dbReference>
<dbReference type="GO" id="GO:0005178">
    <property type="term" value="F:integrin binding"/>
    <property type="evidence" value="ECO:0007669"/>
    <property type="project" value="TreeGrafter"/>
</dbReference>
<keyword evidence="3" id="KW-0732">Signal</keyword>
<dbReference type="HOGENOM" id="CLU_1416519_0_0_1"/>
<name>B4H3A1_DROPE</name>
<accession>B4H3A1</accession>
<evidence type="ECO:0000313" key="5">
    <source>
        <dbReference type="Proteomes" id="UP000008744"/>
    </source>
</evidence>
<reference evidence="4 5" key="1">
    <citation type="journal article" date="2007" name="Nature">
        <title>Evolution of genes and genomes on the Drosophila phylogeny.</title>
        <authorList>
            <consortium name="Drosophila 12 Genomes Consortium"/>
            <person name="Clark A.G."/>
            <person name="Eisen M.B."/>
            <person name="Smith D.R."/>
            <person name="Bergman C.M."/>
            <person name="Oliver B."/>
            <person name="Markow T.A."/>
            <person name="Kaufman T.C."/>
            <person name="Kellis M."/>
            <person name="Gelbart W."/>
            <person name="Iyer V.N."/>
            <person name="Pollard D.A."/>
            <person name="Sackton T.B."/>
            <person name="Larracuente A.M."/>
            <person name="Singh N.D."/>
            <person name="Abad J.P."/>
            <person name="Abt D.N."/>
            <person name="Adryan B."/>
            <person name="Aguade M."/>
            <person name="Akashi H."/>
            <person name="Anderson W.W."/>
            <person name="Aquadro C.F."/>
            <person name="Ardell D.H."/>
            <person name="Arguello R."/>
            <person name="Artieri C.G."/>
            <person name="Barbash D.A."/>
            <person name="Barker D."/>
            <person name="Barsanti P."/>
            <person name="Batterham P."/>
            <person name="Batzoglou S."/>
            <person name="Begun D."/>
            <person name="Bhutkar A."/>
            <person name="Blanco E."/>
            <person name="Bosak S.A."/>
            <person name="Bradley R.K."/>
            <person name="Brand A.D."/>
            <person name="Brent M.R."/>
            <person name="Brooks A.N."/>
            <person name="Brown R.H."/>
            <person name="Butlin R.K."/>
            <person name="Caggese C."/>
            <person name="Calvi B.R."/>
            <person name="Bernardo de Carvalho A."/>
            <person name="Caspi A."/>
            <person name="Castrezana S."/>
            <person name="Celniker S.E."/>
            <person name="Chang J.L."/>
            <person name="Chapple C."/>
            <person name="Chatterji S."/>
            <person name="Chinwalla A."/>
            <person name="Civetta A."/>
            <person name="Clifton S.W."/>
            <person name="Comeron J.M."/>
            <person name="Costello J.C."/>
            <person name="Coyne J.A."/>
            <person name="Daub J."/>
            <person name="David R.G."/>
            <person name="Delcher A.L."/>
            <person name="Delehaunty K."/>
            <person name="Do C.B."/>
            <person name="Ebling H."/>
            <person name="Edwards K."/>
            <person name="Eickbush T."/>
            <person name="Evans J.D."/>
            <person name="Filipski A."/>
            <person name="Findeiss S."/>
            <person name="Freyhult E."/>
            <person name="Fulton L."/>
            <person name="Fulton R."/>
            <person name="Garcia A.C."/>
            <person name="Gardiner A."/>
            <person name="Garfield D.A."/>
            <person name="Garvin B.E."/>
            <person name="Gibson G."/>
            <person name="Gilbert D."/>
            <person name="Gnerre S."/>
            <person name="Godfrey J."/>
            <person name="Good R."/>
            <person name="Gotea V."/>
            <person name="Gravely B."/>
            <person name="Greenberg A.J."/>
            <person name="Griffiths-Jones S."/>
            <person name="Gross S."/>
            <person name="Guigo R."/>
            <person name="Gustafson E.A."/>
            <person name="Haerty W."/>
            <person name="Hahn M.W."/>
            <person name="Halligan D.L."/>
            <person name="Halpern A.L."/>
            <person name="Halter G.M."/>
            <person name="Han M.V."/>
            <person name="Heger A."/>
            <person name="Hillier L."/>
            <person name="Hinrichs A.S."/>
            <person name="Holmes I."/>
            <person name="Hoskins R.A."/>
            <person name="Hubisz M.J."/>
            <person name="Hultmark D."/>
            <person name="Huntley M.A."/>
            <person name="Jaffe D.B."/>
            <person name="Jagadeeshan S."/>
            <person name="Jeck W.R."/>
            <person name="Johnson J."/>
            <person name="Jones C.D."/>
            <person name="Jordan W.C."/>
            <person name="Karpen G.H."/>
            <person name="Kataoka E."/>
            <person name="Keightley P.D."/>
            <person name="Kheradpour P."/>
            <person name="Kirkness E.F."/>
            <person name="Koerich L.B."/>
            <person name="Kristiansen K."/>
            <person name="Kudrna D."/>
            <person name="Kulathinal R.J."/>
            <person name="Kumar S."/>
            <person name="Kwok R."/>
            <person name="Lander E."/>
            <person name="Langley C.H."/>
            <person name="Lapoint R."/>
            <person name="Lazzaro B.P."/>
            <person name="Lee S.J."/>
            <person name="Levesque L."/>
            <person name="Li R."/>
            <person name="Lin C.F."/>
            <person name="Lin M.F."/>
            <person name="Lindblad-Toh K."/>
            <person name="Llopart A."/>
            <person name="Long M."/>
            <person name="Low L."/>
            <person name="Lozovsky E."/>
            <person name="Lu J."/>
            <person name="Luo M."/>
            <person name="Machado C.A."/>
            <person name="Makalowski W."/>
            <person name="Marzo M."/>
            <person name="Matsuda M."/>
            <person name="Matzkin L."/>
            <person name="McAllister B."/>
            <person name="McBride C.S."/>
            <person name="McKernan B."/>
            <person name="McKernan K."/>
            <person name="Mendez-Lago M."/>
            <person name="Minx P."/>
            <person name="Mollenhauer M.U."/>
            <person name="Montooth K."/>
            <person name="Mount S.M."/>
            <person name="Mu X."/>
            <person name="Myers E."/>
            <person name="Negre B."/>
            <person name="Newfeld S."/>
            <person name="Nielsen R."/>
            <person name="Noor M.A."/>
            <person name="O'Grady P."/>
            <person name="Pachter L."/>
            <person name="Papaceit M."/>
            <person name="Parisi M.J."/>
            <person name="Parisi M."/>
            <person name="Parts L."/>
            <person name="Pedersen J.S."/>
            <person name="Pesole G."/>
            <person name="Phillippy A.M."/>
            <person name="Ponting C.P."/>
            <person name="Pop M."/>
            <person name="Porcelli D."/>
            <person name="Powell J.R."/>
            <person name="Prohaska S."/>
            <person name="Pruitt K."/>
            <person name="Puig M."/>
            <person name="Quesneville H."/>
            <person name="Ram K.R."/>
            <person name="Rand D."/>
            <person name="Rasmussen M.D."/>
            <person name="Reed L.K."/>
            <person name="Reenan R."/>
            <person name="Reily A."/>
            <person name="Remington K.A."/>
            <person name="Rieger T.T."/>
            <person name="Ritchie M.G."/>
            <person name="Robin C."/>
            <person name="Rogers Y.H."/>
            <person name="Rohde C."/>
            <person name="Rozas J."/>
            <person name="Rubenfield M.J."/>
            <person name="Ruiz A."/>
            <person name="Russo S."/>
            <person name="Salzberg S.L."/>
            <person name="Sanchez-Gracia A."/>
            <person name="Saranga D.J."/>
            <person name="Sato H."/>
            <person name="Schaeffer S.W."/>
            <person name="Schatz M.C."/>
            <person name="Schlenke T."/>
            <person name="Schwartz R."/>
            <person name="Segarra C."/>
            <person name="Singh R.S."/>
            <person name="Sirot L."/>
            <person name="Sirota M."/>
            <person name="Sisneros N.B."/>
            <person name="Smith C.D."/>
            <person name="Smith T.F."/>
            <person name="Spieth J."/>
            <person name="Stage D.E."/>
            <person name="Stark A."/>
            <person name="Stephan W."/>
            <person name="Strausberg R.L."/>
            <person name="Strempel S."/>
            <person name="Sturgill D."/>
            <person name="Sutton G."/>
            <person name="Sutton G.G."/>
            <person name="Tao W."/>
            <person name="Teichmann S."/>
            <person name="Tobari Y.N."/>
            <person name="Tomimura Y."/>
            <person name="Tsolas J.M."/>
            <person name="Valente V.L."/>
            <person name="Venter E."/>
            <person name="Venter J.C."/>
            <person name="Vicario S."/>
            <person name="Vieira F.G."/>
            <person name="Vilella A.J."/>
            <person name="Villasante A."/>
            <person name="Walenz B."/>
            <person name="Wang J."/>
            <person name="Wasserman M."/>
            <person name="Watts T."/>
            <person name="Wilson D."/>
            <person name="Wilson R.K."/>
            <person name="Wing R.A."/>
            <person name="Wolfner M.F."/>
            <person name="Wong A."/>
            <person name="Wong G.K."/>
            <person name="Wu C.I."/>
            <person name="Wu G."/>
            <person name="Yamamoto D."/>
            <person name="Yang H.P."/>
            <person name="Yang S.P."/>
            <person name="Yorke J.A."/>
            <person name="Yoshida K."/>
            <person name="Zdobnov E."/>
            <person name="Zhang P."/>
            <person name="Zhang Y."/>
            <person name="Zimin A.V."/>
            <person name="Baldwin J."/>
            <person name="Abdouelleil A."/>
            <person name="Abdulkadir J."/>
            <person name="Abebe A."/>
            <person name="Abera B."/>
            <person name="Abreu J."/>
            <person name="Acer S.C."/>
            <person name="Aftuck L."/>
            <person name="Alexander A."/>
            <person name="An P."/>
            <person name="Anderson E."/>
            <person name="Anderson S."/>
            <person name="Arachi H."/>
            <person name="Azer M."/>
            <person name="Bachantsang P."/>
            <person name="Barry A."/>
            <person name="Bayul T."/>
            <person name="Berlin A."/>
            <person name="Bessette D."/>
            <person name="Bloom T."/>
            <person name="Blye J."/>
            <person name="Boguslavskiy L."/>
            <person name="Bonnet C."/>
            <person name="Boukhgalter B."/>
            <person name="Bourzgui I."/>
            <person name="Brown A."/>
            <person name="Cahill P."/>
            <person name="Channer S."/>
            <person name="Cheshatsang Y."/>
            <person name="Chuda L."/>
            <person name="Citroen M."/>
            <person name="Collymore A."/>
            <person name="Cooke P."/>
            <person name="Costello M."/>
            <person name="D'Aco K."/>
            <person name="Daza R."/>
            <person name="De Haan G."/>
            <person name="DeGray S."/>
            <person name="DeMaso C."/>
            <person name="Dhargay N."/>
            <person name="Dooley K."/>
            <person name="Dooley E."/>
            <person name="Doricent M."/>
            <person name="Dorje P."/>
            <person name="Dorjee K."/>
            <person name="Dupes A."/>
            <person name="Elong R."/>
            <person name="Falk J."/>
            <person name="Farina A."/>
            <person name="Faro S."/>
            <person name="Ferguson D."/>
            <person name="Fisher S."/>
            <person name="Foley C.D."/>
            <person name="Franke A."/>
            <person name="Friedrich D."/>
            <person name="Gadbois L."/>
            <person name="Gearin G."/>
            <person name="Gearin C.R."/>
            <person name="Giannoukos G."/>
            <person name="Goode T."/>
            <person name="Graham J."/>
            <person name="Grandbois E."/>
            <person name="Grewal S."/>
            <person name="Gyaltsen K."/>
            <person name="Hafez N."/>
            <person name="Hagos B."/>
            <person name="Hall J."/>
            <person name="Henson C."/>
            <person name="Hollinger A."/>
            <person name="Honan T."/>
            <person name="Huard M.D."/>
            <person name="Hughes L."/>
            <person name="Hurhula B."/>
            <person name="Husby M.E."/>
            <person name="Kamat A."/>
            <person name="Kanga B."/>
            <person name="Kashin S."/>
            <person name="Khazanovich D."/>
            <person name="Kisner P."/>
            <person name="Lance K."/>
            <person name="Lara M."/>
            <person name="Lee W."/>
            <person name="Lennon N."/>
            <person name="Letendre F."/>
            <person name="LeVine R."/>
            <person name="Lipovsky A."/>
            <person name="Liu X."/>
            <person name="Liu J."/>
            <person name="Liu S."/>
            <person name="Lokyitsang T."/>
            <person name="Lokyitsang Y."/>
            <person name="Lubonja R."/>
            <person name="Lui A."/>
            <person name="MacDonald P."/>
            <person name="Magnisalis V."/>
            <person name="Maru K."/>
            <person name="Matthews C."/>
            <person name="McCusker W."/>
            <person name="McDonough S."/>
            <person name="Mehta T."/>
            <person name="Meldrim J."/>
            <person name="Meneus L."/>
            <person name="Mihai O."/>
            <person name="Mihalev A."/>
            <person name="Mihova T."/>
            <person name="Mittelman R."/>
            <person name="Mlenga V."/>
            <person name="Montmayeur A."/>
            <person name="Mulrain L."/>
            <person name="Navidi A."/>
            <person name="Naylor J."/>
            <person name="Negash T."/>
            <person name="Nguyen T."/>
            <person name="Nguyen N."/>
            <person name="Nicol R."/>
            <person name="Norbu C."/>
            <person name="Norbu N."/>
            <person name="Novod N."/>
            <person name="O'Neill B."/>
            <person name="Osman S."/>
            <person name="Markiewicz E."/>
            <person name="Oyono O.L."/>
            <person name="Patti C."/>
            <person name="Phunkhang P."/>
            <person name="Pierre F."/>
            <person name="Priest M."/>
            <person name="Raghuraman S."/>
            <person name="Rege F."/>
            <person name="Reyes R."/>
            <person name="Rise C."/>
            <person name="Rogov P."/>
            <person name="Ross K."/>
            <person name="Ryan E."/>
            <person name="Settipalli S."/>
            <person name="Shea T."/>
            <person name="Sherpa N."/>
            <person name="Shi L."/>
            <person name="Shih D."/>
            <person name="Sparrow T."/>
            <person name="Spaulding J."/>
            <person name="Stalker J."/>
            <person name="Stange-Thomann N."/>
            <person name="Stavropoulos S."/>
            <person name="Stone C."/>
            <person name="Strader C."/>
            <person name="Tesfaye S."/>
            <person name="Thomson T."/>
            <person name="Thoulutsang Y."/>
            <person name="Thoulutsang D."/>
            <person name="Topham K."/>
            <person name="Topping I."/>
            <person name="Tsamla T."/>
            <person name="Vassiliev H."/>
            <person name="Vo A."/>
            <person name="Wangchuk T."/>
            <person name="Wangdi T."/>
            <person name="Weiand M."/>
            <person name="Wilkinson J."/>
            <person name="Wilson A."/>
            <person name="Yadav S."/>
            <person name="Young G."/>
            <person name="Yu Q."/>
            <person name="Zembek L."/>
            <person name="Zhong D."/>
            <person name="Zimmer A."/>
            <person name="Zwirko Z."/>
            <person name="Jaffe D.B."/>
            <person name="Alvarez P."/>
            <person name="Brockman W."/>
            <person name="Butler J."/>
            <person name="Chin C."/>
            <person name="Gnerre S."/>
            <person name="Grabherr M."/>
            <person name="Kleber M."/>
            <person name="Mauceli E."/>
            <person name="MacCallum I."/>
        </authorList>
    </citation>
    <scope>NUCLEOTIDE SEQUENCE [LARGE SCALE GENOMIC DNA]</scope>
    <source>
        <strain evidence="5">MSH-3 / Tucson 14011-0111.49</strain>
    </source>
</reference>
<feature type="region of interest" description="Disordered" evidence="2">
    <location>
        <begin position="112"/>
        <end position="137"/>
    </location>
</feature>
<dbReference type="InterPro" id="IPR028994">
    <property type="entry name" value="Integrin_alpha_N"/>
</dbReference>
<dbReference type="EMBL" id="CH479205">
    <property type="protein sequence ID" value="EDW30794.1"/>
    <property type="molecule type" value="Genomic_DNA"/>
</dbReference>
<dbReference type="GO" id="GO:0007160">
    <property type="term" value="P:cell-matrix adhesion"/>
    <property type="evidence" value="ECO:0007669"/>
    <property type="project" value="TreeGrafter"/>
</dbReference>
<dbReference type="OrthoDB" id="5317514at2759"/>
<dbReference type="InterPro" id="IPR013519">
    <property type="entry name" value="Int_alpha_beta-p"/>
</dbReference>
<dbReference type="STRING" id="7234.B4H3A1"/>
<evidence type="ECO:0000313" key="4">
    <source>
        <dbReference type="EMBL" id="EDW30794.1"/>
    </source>
</evidence>
<proteinExistence type="predicted"/>
<dbReference type="Proteomes" id="UP000008744">
    <property type="component" value="Unassembled WGS sequence"/>
</dbReference>
<evidence type="ECO:0000256" key="2">
    <source>
        <dbReference type="SAM" id="MobiDB-lite"/>
    </source>
</evidence>
<gene>
    <name evidence="4" type="primary">Dper\GL13409</name>
    <name evidence="4" type="ORF">Dper_GL13409</name>
</gene>
<feature type="signal peptide" evidence="3">
    <location>
        <begin position="1"/>
        <end position="41"/>
    </location>
</feature>
<dbReference type="SUPFAM" id="SSF69318">
    <property type="entry name" value="Integrin alpha N-terminal domain"/>
    <property type="match status" value="1"/>
</dbReference>
<evidence type="ECO:0000256" key="3">
    <source>
        <dbReference type="SAM" id="SignalP"/>
    </source>
</evidence>
<dbReference type="GO" id="GO:0008305">
    <property type="term" value="C:integrin complex"/>
    <property type="evidence" value="ECO:0007669"/>
    <property type="project" value="TreeGrafter"/>
</dbReference>
<dbReference type="eggNOG" id="KOG3637">
    <property type="taxonomic scope" value="Eukaryota"/>
</dbReference>
<dbReference type="PROSITE" id="PS51470">
    <property type="entry name" value="FG_GAP"/>
    <property type="match status" value="1"/>
</dbReference>
<organism evidence="5">
    <name type="scientific">Drosophila persimilis</name>
    <name type="common">Fruit fly</name>
    <dbReference type="NCBI Taxonomy" id="7234"/>
    <lineage>
        <taxon>Eukaryota</taxon>
        <taxon>Metazoa</taxon>
        <taxon>Ecdysozoa</taxon>
        <taxon>Arthropoda</taxon>
        <taxon>Hexapoda</taxon>
        <taxon>Insecta</taxon>
        <taxon>Pterygota</taxon>
        <taxon>Neoptera</taxon>
        <taxon>Endopterygota</taxon>
        <taxon>Diptera</taxon>
        <taxon>Brachycera</taxon>
        <taxon>Muscomorpha</taxon>
        <taxon>Ephydroidea</taxon>
        <taxon>Drosophilidae</taxon>
        <taxon>Drosophila</taxon>
        <taxon>Sophophora</taxon>
    </lineage>
</organism>
<dbReference type="PANTHER" id="PTHR23220:SF122">
    <property type="entry name" value="INTEGRIN ALPHA-PS1"/>
    <property type="match status" value="1"/>
</dbReference>
<feature type="repeat" description="FG-GAP" evidence="1">
    <location>
        <begin position="130"/>
        <end position="192"/>
    </location>
</feature>
<keyword evidence="5" id="KW-1185">Reference proteome</keyword>
<feature type="compositionally biased region" description="Basic and acidic residues" evidence="2">
    <location>
        <begin position="112"/>
        <end position="126"/>
    </location>
</feature>
<feature type="chain" id="PRO_5002804879" evidence="3">
    <location>
        <begin position="42"/>
        <end position="192"/>
    </location>
</feature>
<dbReference type="GO" id="GO:0098609">
    <property type="term" value="P:cell-cell adhesion"/>
    <property type="evidence" value="ECO:0007669"/>
    <property type="project" value="TreeGrafter"/>
</dbReference>
<dbReference type="PANTHER" id="PTHR23220">
    <property type="entry name" value="INTEGRIN ALPHA"/>
    <property type="match status" value="1"/>
</dbReference>
<dbReference type="GO" id="GO:0009897">
    <property type="term" value="C:external side of plasma membrane"/>
    <property type="evidence" value="ECO:0007669"/>
    <property type="project" value="TreeGrafter"/>
</dbReference>
<dbReference type="GO" id="GO:0033627">
    <property type="term" value="P:cell adhesion mediated by integrin"/>
    <property type="evidence" value="ECO:0007669"/>
    <property type="project" value="TreeGrafter"/>
</dbReference>
<sequence length="192" mass="20782">MLHHLSRTAAAADAAASSYATPVRQLWLVLLLALALSEVCGFNLEQRLPLIKYGHPHSHFGYSVATHTIGEANSANNTNCQLPAALLHICKGQTTMGATAVCAAGAATDRGAERSQITDHRSRSYDSEVLSPPSSDEIKEGQWMGVTVRSNPLQANGSGGKVLVCAHRYMYIVRENRYGPRTVLRPYQRPAV</sequence>
<evidence type="ECO:0000256" key="1">
    <source>
        <dbReference type="PROSITE-ProRule" id="PRU00803"/>
    </source>
</evidence>
<dbReference type="AlphaFoldDB" id="B4H3A1"/>
<protein>
    <submittedName>
        <fullName evidence="4">GL13409</fullName>
    </submittedName>
</protein>